<gene>
    <name evidence="4" type="ORF">H8R10_03945</name>
</gene>
<dbReference type="InterPro" id="IPR001647">
    <property type="entry name" value="HTH_TetR"/>
</dbReference>
<dbReference type="PANTHER" id="PTHR30055:SF226">
    <property type="entry name" value="HTH-TYPE TRANSCRIPTIONAL REGULATOR PKSA"/>
    <property type="match status" value="1"/>
</dbReference>
<dbReference type="SUPFAM" id="SSF46689">
    <property type="entry name" value="Homeodomain-like"/>
    <property type="match status" value="1"/>
</dbReference>
<evidence type="ECO:0000256" key="2">
    <source>
        <dbReference type="PROSITE-ProRule" id="PRU00335"/>
    </source>
</evidence>
<keyword evidence="5" id="KW-1185">Reference proteome</keyword>
<reference evidence="4 5" key="1">
    <citation type="submission" date="2020-08" db="EMBL/GenBank/DDBJ databases">
        <title>Winkia gen. nov., sp. nov., isolated from faeces of the Anser albifrons in China.</title>
        <authorList>
            <person name="Liu Q."/>
        </authorList>
    </citation>
    <scope>NUCLEOTIDE SEQUENCE [LARGE SCALE GENOMIC DNA]</scope>
    <source>
        <strain evidence="4 5">C62</strain>
    </source>
</reference>
<evidence type="ECO:0000259" key="3">
    <source>
        <dbReference type="PROSITE" id="PS50977"/>
    </source>
</evidence>
<dbReference type="Proteomes" id="UP000627538">
    <property type="component" value="Unassembled WGS sequence"/>
</dbReference>
<dbReference type="Pfam" id="PF00440">
    <property type="entry name" value="TetR_N"/>
    <property type="match status" value="1"/>
</dbReference>
<keyword evidence="1 2" id="KW-0238">DNA-binding</keyword>
<dbReference type="PANTHER" id="PTHR30055">
    <property type="entry name" value="HTH-TYPE TRANSCRIPTIONAL REGULATOR RUTR"/>
    <property type="match status" value="1"/>
</dbReference>
<dbReference type="InterPro" id="IPR050109">
    <property type="entry name" value="HTH-type_TetR-like_transc_reg"/>
</dbReference>
<proteinExistence type="predicted"/>
<evidence type="ECO:0000256" key="1">
    <source>
        <dbReference type="ARBA" id="ARBA00023125"/>
    </source>
</evidence>
<dbReference type="Gene3D" id="1.10.357.10">
    <property type="entry name" value="Tetracycline Repressor, domain 2"/>
    <property type="match status" value="1"/>
</dbReference>
<dbReference type="PROSITE" id="PS50977">
    <property type="entry name" value="HTH_TETR_2"/>
    <property type="match status" value="1"/>
</dbReference>
<feature type="DNA-binding region" description="H-T-H motif" evidence="2">
    <location>
        <begin position="35"/>
        <end position="54"/>
    </location>
</feature>
<dbReference type="InterPro" id="IPR036271">
    <property type="entry name" value="Tet_transcr_reg_TetR-rel_C_sf"/>
</dbReference>
<dbReference type="SUPFAM" id="SSF48498">
    <property type="entry name" value="Tetracyclin repressor-like, C-terminal domain"/>
    <property type="match status" value="1"/>
</dbReference>
<comment type="caution">
    <text evidence="4">The sequence shown here is derived from an EMBL/GenBank/DDBJ whole genome shotgun (WGS) entry which is preliminary data.</text>
</comment>
<sequence>MAPQSRAQRRREETRRRIVETAVSLFEKQGFDATTVDQITEAADIGKGTFFTHFPTKEDVFSYLSEQVLDVMLEADDASAPADERVRRSFQAAATWFSDNEAIARQMALARIRSMGKTPASAERTRLLSFLAEIAADGMRSGVWRDIPAEHVVQGLAACYFSSVALWALEPQAGRLEDVIATQLDVVFNGLRA</sequence>
<dbReference type="RefSeq" id="WP_191071433.1">
    <property type="nucleotide sequence ID" value="NZ_CP060506.1"/>
</dbReference>
<organism evidence="4 5">
    <name type="scientific">Nanchangia anserum</name>
    <dbReference type="NCBI Taxonomy" id="2692125"/>
    <lineage>
        <taxon>Bacteria</taxon>
        <taxon>Bacillati</taxon>
        <taxon>Actinomycetota</taxon>
        <taxon>Actinomycetes</taxon>
        <taxon>Actinomycetales</taxon>
        <taxon>Actinomycetaceae</taxon>
        <taxon>Nanchangia</taxon>
    </lineage>
</organism>
<dbReference type="EMBL" id="JACRUO010000001">
    <property type="protein sequence ID" value="MBD3689382.1"/>
    <property type="molecule type" value="Genomic_DNA"/>
</dbReference>
<dbReference type="GO" id="GO:0000976">
    <property type="term" value="F:transcription cis-regulatory region binding"/>
    <property type="evidence" value="ECO:0007669"/>
    <property type="project" value="TreeGrafter"/>
</dbReference>
<name>A0A8I0GEI2_9ACTO</name>
<dbReference type="PROSITE" id="PS01081">
    <property type="entry name" value="HTH_TETR_1"/>
    <property type="match status" value="1"/>
</dbReference>
<protein>
    <submittedName>
        <fullName evidence="4">TetR/AcrR family transcriptional regulator</fullName>
    </submittedName>
</protein>
<dbReference type="AlphaFoldDB" id="A0A8I0GEI2"/>
<dbReference type="GO" id="GO:0003700">
    <property type="term" value="F:DNA-binding transcription factor activity"/>
    <property type="evidence" value="ECO:0007669"/>
    <property type="project" value="TreeGrafter"/>
</dbReference>
<feature type="domain" description="HTH tetR-type" evidence="3">
    <location>
        <begin position="12"/>
        <end position="72"/>
    </location>
</feature>
<accession>A0A8I0GEI2</accession>
<dbReference type="InterPro" id="IPR009057">
    <property type="entry name" value="Homeodomain-like_sf"/>
</dbReference>
<dbReference type="InterPro" id="IPR023772">
    <property type="entry name" value="DNA-bd_HTH_TetR-type_CS"/>
</dbReference>
<evidence type="ECO:0000313" key="4">
    <source>
        <dbReference type="EMBL" id="MBD3689382.1"/>
    </source>
</evidence>
<evidence type="ECO:0000313" key="5">
    <source>
        <dbReference type="Proteomes" id="UP000627538"/>
    </source>
</evidence>
<dbReference type="PRINTS" id="PR00455">
    <property type="entry name" value="HTHTETR"/>
</dbReference>